<accession>A0ABQ6K1R5</accession>
<feature type="compositionally biased region" description="Basic and acidic residues" evidence="1">
    <location>
        <begin position="32"/>
        <end position="42"/>
    </location>
</feature>
<reference evidence="3" key="1">
    <citation type="journal article" date="2019" name="Int. J. Syst. Evol. Microbiol.">
        <title>The Global Catalogue of Microorganisms (GCM) 10K type strain sequencing project: providing services to taxonomists for standard genome sequencing and annotation.</title>
        <authorList>
            <consortium name="The Broad Institute Genomics Platform"/>
            <consortium name="The Broad Institute Genome Sequencing Center for Infectious Disease"/>
            <person name="Wu L."/>
            <person name="Ma J."/>
        </authorList>
    </citation>
    <scope>NUCLEOTIDE SEQUENCE [LARGE SCALE GENOMIC DNA]</scope>
    <source>
        <strain evidence="3">NBRC 108894</strain>
    </source>
</reference>
<evidence type="ECO:0000313" key="3">
    <source>
        <dbReference type="Proteomes" id="UP001157034"/>
    </source>
</evidence>
<evidence type="ECO:0008006" key="4">
    <source>
        <dbReference type="Google" id="ProtNLM"/>
    </source>
</evidence>
<evidence type="ECO:0000256" key="1">
    <source>
        <dbReference type="SAM" id="MobiDB-lite"/>
    </source>
</evidence>
<sequence length="85" mass="8775">MSDRAVGDTGDAPLDDDDQLLKDRSYSPASGRETEELQRDPADSPATDDVDPDAVQTLPGTGGPDDGGAVEAPPDTTIPRDTGAH</sequence>
<evidence type="ECO:0000313" key="2">
    <source>
        <dbReference type="EMBL" id="GMA94542.1"/>
    </source>
</evidence>
<dbReference type="RefSeq" id="WP_284253450.1">
    <property type="nucleotide sequence ID" value="NZ_BAAAQO010000002.1"/>
</dbReference>
<proteinExistence type="predicted"/>
<keyword evidence="3" id="KW-1185">Reference proteome</keyword>
<comment type="caution">
    <text evidence="2">The sequence shown here is derived from an EMBL/GenBank/DDBJ whole genome shotgun (WGS) entry which is preliminary data.</text>
</comment>
<dbReference type="Proteomes" id="UP001157034">
    <property type="component" value="Unassembled WGS sequence"/>
</dbReference>
<feature type="region of interest" description="Disordered" evidence="1">
    <location>
        <begin position="1"/>
        <end position="85"/>
    </location>
</feature>
<gene>
    <name evidence="2" type="ORF">GCM10025881_13660</name>
</gene>
<organism evidence="2 3">
    <name type="scientific">Pseudolysinimonas kribbensis</name>
    <dbReference type="NCBI Taxonomy" id="433641"/>
    <lineage>
        <taxon>Bacteria</taxon>
        <taxon>Bacillati</taxon>
        <taxon>Actinomycetota</taxon>
        <taxon>Actinomycetes</taxon>
        <taxon>Micrococcales</taxon>
        <taxon>Microbacteriaceae</taxon>
        <taxon>Pseudolysinimonas</taxon>
    </lineage>
</organism>
<protein>
    <recommendedName>
        <fullName evidence="4">MatE family transporter</fullName>
    </recommendedName>
</protein>
<dbReference type="EMBL" id="BSVB01000001">
    <property type="protein sequence ID" value="GMA94542.1"/>
    <property type="molecule type" value="Genomic_DNA"/>
</dbReference>
<name>A0ABQ6K1R5_9MICO</name>